<reference evidence="9" key="1">
    <citation type="submission" date="2023-03" db="EMBL/GenBank/DDBJ databases">
        <authorList>
            <person name="Julca I."/>
        </authorList>
    </citation>
    <scope>NUCLEOTIDE SEQUENCE</scope>
</reference>
<proteinExistence type="predicted"/>
<dbReference type="EMBL" id="OX459122">
    <property type="protein sequence ID" value="CAI9107165.1"/>
    <property type="molecule type" value="Genomic_DNA"/>
</dbReference>
<dbReference type="PANTHER" id="PTHR31194">
    <property type="entry name" value="SHN SHINE , DNA BINDING / TRANSCRIPTION FACTOR"/>
    <property type="match status" value="1"/>
</dbReference>
<dbReference type="PIRSF" id="PIRSF038123">
    <property type="entry name" value="PTI6"/>
    <property type="match status" value="1"/>
</dbReference>
<keyword evidence="10" id="KW-1185">Reference proteome</keyword>
<evidence type="ECO:0000256" key="2">
    <source>
        <dbReference type="ARBA" id="ARBA00022821"/>
    </source>
</evidence>
<name>A0AAV1DHE9_OLDCO</name>
<comment type="subcellular location">
    <subcellularLocation>
        <location evidence="1">Nucleus</location>
    </subcellularLocation>
</comment>
<evidence type="ECO:0000256" key="4">
    <source>
        <dbReference type="ARBA" id="ARBA00023125"/>
    </source>
</evidence>
<feature type="region of interest" description="Disordered" evidence="7">
    <location>
        <begin position="96"/>
        <end position="116"/>
    </location>
</feature>
<dbReference type="GO" id="GO:0006952">
    <property type="term" value="P:defense response"/>
    <property type="evidence" value="ECO:0007669"/>
    <property type="project" value="UniProtKB-KW"/>
</dbReference>
<dbReference type="GO" id="GO:0003677">
    <property type="term" value="F:DNA binding"/>
    <property type="evidence" value="ECO:0007669"/>
    <property type="project" value="UniProtKB-KW"/>
</dbReference>
<dbReference type="PROSITE" id="PS51032">
    <property type="entry name" value="AP2_ERF"/>
    <property type="match status" value="1"/>
</dbReference>
<evidence type="ECO:0000256" key="7">
    <source>
        <dbReference type="SAM" id="MobiDB-lite"/>
    </source>
</evidence>
<evidence type="ECO:0000313" key="10">
    <source>
        <dbReference type="Proteomes" id="UP001161247"/>
    </source>
</evidence>
<keyword evidence="4" id="KW-0238">DNA-binding</keyword>
<gene>
    <name evidence="9" type="ORF">OLC1_LOCUS15541</name>
</gene>
<keyword evidence="6" id="KW-0539">Nucleus</keyword>
<dbReference type="InterPro" id="IPR001471">
    <property type="entry name" value="AP2/ERF_dom"/>
</dbReference>
<evidence type="ECO:0000313" key="9">
    <source>
        <dbReference type="EMBL" id="CAI9107165.1"/>
    </source>
</evidence>
<evidence type="ECO:0000256" key="1">
    <source>
        <dbReference type="ARBA" id="ARBA00004123"/>
    </source>
</evidence>
<dbReference type="GO" id="GO:0003700">
    <property type="term" value="F:DNA-binding transcription factor activity"/>
    <property type="evidence" value="ECO:0007669"/>
    <property type="project" value="InterPro"/>
</dbReference>
<dbReference type="PRINTS" id="PR00367">
    <property type="entry name" value="ETHRSPELEMNT"/>
</dbReference>
<dbReference type="InterPro" id="IPR036955">
    <property type="entry name" value="AP2/ERF_dom_sf"/>
</dbReference>
<dbReference type="InterPro" id="IPR016177">
    <property type="entry name" value="DNA-bd_dom_sf"/>
</dbReference>
<feature type="domain" description="AP2/ERF" evidence="8">
    <location>
        <begin position="121"/>
        <end position="178"/>
    </location>
</feature>
<protein>
    <submittedName>
        <fullName evidence="9">OLC1v1006463C1</fullName>
    </submittedName>
</protein>
<evidence type="ECO:0000259" key="8">
    <source>
        <dbReference type="PROSITE" id="PS51032"/>
    </source>
</evidence>
<keyword evidence="5" id="KW-0804">Transcription</keyword>
<dbReference type="PANTHER" id="PTHR31194:SF166">
    <property type="entry name" value="PATHOGENESIS-RELATED GENES TRANSCRIPTIONAL ACTIVATOR PTI6"/>
    <property type="match status" value="1"/>
</dbReference>
<dbReference type="SMART" id="SM00380">
    <property type="entry name" value="AP2"/>
    <property type="match status" value="1"/>
</dbReference>
<dbReference type="GO" id="GO:0005634">
    <property type="term" value="C:nucleus"/>
    <property type="evidence" value="ECO:0007669"/>
    <property type="project" value="UniProtKB-SubCell"/>
</dbReference>
<dbReference type="Pfam" id="PF00847">
    <property type="entry name" value="AP2"/>
    <property type="match status" value="1"/>
</dbReference>
<organism evidence="9 10">
    <name type="scientific">Oldenlandia corymbosa var. corymbosa</name>
    <dbReference type="NCBI Taxonomy" id="529605"/>
    <lineage>
        <taxon>Eukaryota</taxon>
        <taxon>Viridiplantae</taxon>
        <taxon>Streptophyta</taxon>
        <taxon>Embryophyta</taxon>
        <taxon>Tracheophyta</taxon>
        <taxon>Spermatophyta</taxon>
        <taxon>Magnoliopsida</taxon>
        <taxon>eudicotyledons</taxon>
        <taxon>Gunneridae</taxon>
        <taxon>Pentapetalae</taxon>
        <taxon>asterids</taxon>
        <taxon>lamiids</taxon>
        <taxon>Gentianales</taxon>
        <taxon>Rubiaceae</taxon>
        <taxon>Rubioideae</taxon>
        <taxon>Spermacoceae</taxon>
        <taxon>Hedyotis-Oldenlandia complex</taxon>
        <taxon>Oldenlandia</taxon>
    </lineage>
</organism>
<sequence length="301" mass="34036">MELYRRFQFVDPQSDSQLPVKYSEHVVITNKPLGDLNSGDSHALFRHRVVRIALTDPDATDSSDDDDEEDDHHRVRHLRRVKRHVEEINFGILPKTPKTEQPIRKRSLTPPPGIDVTRRKKFRGVRQRPWGRWAAEIRDPSRRKRVWLGTYDTPEEAASVYDRAALKLKGRDAVTNFPVVEFANAGESQSEKSHSTMDTATEEDVALSPTSVLRYDDVTSQADTEVSVDAAADAKEAVLSPTSVLRSDVSTPFDGFPFPEVDGLGFGIDFSLDLPLLEPTGTYYAEEFGEVDFDDFLVEFR</sequence>
<evidence type="ECO:0000256" key="6">
    <source>
        <dbReference type="ARBA" id="ARBA00023242"/>
    </source>
</evidence>
<dbReference type="Gene3D" id="3.30.730.10">
    <property type="entry name" value="AP2/ERF domain"/>
    <property type="match status" value="1"/>
</dbReference>
<dbReference type="Proteomes" id="UP001161247">
    <property type="component" value="Chromosome 5"/>
</dbReference>
<dbReference type="CDD" id="cd00018">
    <property type="entry name" value="AP2"/>
    <property type="match status" value="1"/>
</dbReference>
<accession>A0AAV1DHE9</accession>
<evidence type="ECO:0000256" key="3">
    <source>
        <dbReference type="ARBA" id="ARBA00023015"/>
    </source>
</evidence>
<dbReference type="FunFam" id="3.30.730.10:FF:000001">
    <property type="entry name" value="Ethylene-responsive transcription factor 2"/>
    <property type="match status" value="1"/>
</dbReference>
<dbReference type="SUPFAM" id="SSF54171">
    <property type="entry name" value="DNA-binding domain"/>
    <property type="match status" value="1"/>
</dbReference>
<keyword evidence="2" id="KW-0611">Plant defense</keyword>
<dbReference type="AlphaFoldDB" id="A0AAV1DHE9"/>
<dbReference type="InterPro" id="IPR050913">
    <property type="entry name" value="AP2/ERF_ERF"/>
</dbReference>
<keyword evidence="3" id="KW-0805">Transcription regulation</keyword>
<evidence type="ECO:0000256" key="5">
    <source>
        <dbReference type="ARBA" id="ARBA00023163"/>
    </source>
</evidence>